<name>S4VZ49_9VIRU</name>
<dbReference type="PANTHER" id="PTHR23354">
    <property type="entry name" value="NUCLEOLAR PROTEIN 7/ESTROGEN RECEPTOR COACTIVATOR-RELATED"/>
    <property type="match status" value="1"/>
</dbReference>
<dbReference type="Pfam" id="PF07534">
    <property type="entry name" value="TLD"/>
    <property type="match status" value="1"/>
</dbReference>
<accession>S4VZ49</accession>
<dbReference type="SMART" id="SM00584">
    <property type="entry name" value="TLDc"/>
    <property type="match status" value="1"/>
</dbReference>
<evidence type="ECO:0000313" key="3">
    <source>
        <dbReference type="Proteomes" id="UP000204584"/>
    </source>
</evidence>
<dbReference type="InterPro" id="IPR006571">
    <property type="entry name" value="TLDc_dom"/>
</dbReference>
<organism evidence="2 3">
    <name type="scientific">Pandoravirus salinus</name>
    <dbReference type="NCBI Taxonomy" id="1349410"/>
    <lineage>
        <taxon>Viruses</taxon>
        <taxon>Pandoravirus</taxon>
    </lineage>
</organism>
<sequence>MKTSADGMANPFDLLPDELVLAVLRCVARARTVVAFGATCRRMRAIAADSALWPPFASTCALVNDDQRRHLDAWYGPSWHLLYRASRDGWHASDFHRACDGQGPTVTIIRTTKGHLFGGHLSKSWHSRRQWICDSSASLFTLSNAHGTPPTRFPIADASCAACGDDRYGPVYGGKTRGNDLHIASRANEHTFNLSHSYFPNAYTDPEHRGYVNLLAGDFRIVADEIQVFTR</sequence>
<dbReference type="EMBL" id="KC977571">
    <property type="protein sequence ID" value="AGO84776.2"/>
    <property type="molecule type" value="Genomic_DNA"/>
</dbReference>
<dbReference type="InterPro" id="IPR001810">
    <property type="entry name" value="F-box_dom"/>
</dbReference>
<protein>
    <submittedName>
        <fullName evidence="2">TLD containing protein</fullName>
    </submittedName>
</protein>
<dbReference type="InterPro" id="IPR036047">
    <property type="entry name" value="F-box-like_dom_sf"/>
</dbReference>
<keyword evidence="3" id="KW-1185">Reference proteome</keyword>
<evidence type="ECO:0000259" key="1">
    <source>
        <dbReference type="PROSITE" id="PS51886"/>
    </source>
</evidence>
<dbReference type="PROSITE" id="PS51886">
    <property type="entry name" value="TLDC"/>
    <property type="match status" value="1"/>
</dbReference>
<dbReference type="Proteomes" id="UP000204584">
    <property type="component" value="Segment"/>
</dbReference>
<dbReference type="KEGG" id="vg:16606563"/>
<dbReference type="Gene3D" id="1.20.1280.50">
    <property type="match status" value="1"/>
</dbReference>
<reference evidence="2 3" key="1">
    <citation type="journal article" date="2013" name="Science">
        <title>Pandoraviruses: amoeba viruses with genomes up to 2.5 Mb reaching that of parasitic eukaryotes.</title>
        <authorList>
            <person name="Philippe N."/>
            <person name="Legendre M."/>
            <person name="Doutre G."/>
            <person name="Coute Y."/>
            <person name="Poirot O."/>
            <person name="Lescot M."/>
            <person name="Arslan D."/>
            <person name="Seltzer V."/>
            <person name="Bertaux L."/>
            <person name="Bruley C."/>
            <person name="Garin J."/>
            <person name="Claverie J.M."/>
            <person name="Abergel C."/>
        </authorList>
    </citation>
    <scope>NUCLEOTIDE SEQUENCE [LARGE SCALE GENOMIC DNA]</scope>
</reference>
<feature type="domain" description="TLDc" evidence="1">
    <location>
        <begin position="61"/>
        <end position="231"/>
    </location>
</feature>
<proteinExistence type="predicted"/>
<evidence type="ECO:0000313" key="2">
    <source>
        <dbReference type="EMBL" id="AGO84776.2"/>
    </source>
</evidence>
<dbReference type="GeneID" id="16606563"/>
<dbReference type="SUPFAM" id="SSF81383">
    <property type="entry name" value="F-box domain"/>
    <property type="match status" value="1"/>
</dbReference>
<dbReference type="RefSeq" id="YP_008437849.2">
    <property type="nucleotide sequence ID" value="NC_022098.1"/>
</dbReference>
<dbReference type="Pfam" id="PF12937">
    <property type="entry name" value="F-box-like"/>
    <property type="match status" value="1"/>
</dbReference>
<gene>
    <name evidence="2" type="ORF">psal_cds_774</name>
</gene>